<evidence type="ECO:0000256" key="3">
    <source>
        <dbReference type="ARBA" id="ARBA00022801"/>
    </source>
</evidence>
<gene>
    <name evidence="8" type="ORF">FA09DRAFT_336587</name>
</gene>
<organism evidence="8 9">
    <name type="scientific">Tilletiopsis washingtonensis</name>
    <dbReference type="NCBI Taxonomy" id="58919"/>
    <lineage>
        <taxon>Eukaryota</taxon>
        <taxon>Fungi</taxon>
        <taxon>Dikarya</taxon>
        <taxon>Basidiomycota</taxon>
        <taxon>Ustilaginomycotina</taxon>
        <taxon>Exobasidiomycetes</taxon>
        <taxon>Entylomatales</taxon>
        <taxon>Entylomatales incertae sedis</taxon>
        <taxon>Tilletiopsis</taxon>
    </lineage>
</organism>
<dbReference type="PANTHER" id="PTHR12112">
    <property type="entry name" value="BNIP - RELATED"/>
    <property type="match status" value="1"/>
</dbReference>
<evidence type="ECO:0000259" key="6">
    <source>
        <dbReference type="Pfam" id="PF01368"/>
    </source>
</evidence>
<evidence type="ECO:0000256" key="1">
    <source>
        <dbReference type="ARBA" id="ARBA00001936"/>
    </source>
</evidence>
<feature type="region of interest" description="Disordered" evidence="5">
    <location>
        <begin position="407"/>
        <end position="432"/>
    </location>
</feature>
<proteinExistence type="predicted"/>
<dbReference type="Pfam" id="PF02833">
    <property type="entry name" value="DHHA2"/>
    <property type="match status" value="1"/>
</dbReference>
<keyword evidence="3" id="KW-0378">Hydrolase</keyword>
<reference evidence="8 9" key="1">
    <citation type="journal article" date="2018" name="Mol. Biol. Evol.">
        <title>Broad Genomic Sampling Reveals a Smut Pathogenic Ancestry of the Fungal Clade Ustilaginomycotina.</title>
        <authorList>
            <person name="Kijpornyongpan T."/>
            <person name="Mondo S.J."/>
            <person name="Barry K."/>
            <person name="Sandor L."/>
            <person name="Lee J."/>
            <person name="Lipzen A."/>
            <person name="Pangilinan J."/>
            <person name="LaButti K."/>
            <person name="Hainaut M."/>
            <person name="Henrissat B."/>
            <person name="Grigoriev I.V."/>
            <person name="Spatafora J.W."/>
            <person name="Aime M.C."/>
        </authorList>
    </citation>
    <scope>NUCLEOTIDE SEQUENCE [LARGE SCALE GENOMIC DNA]</scope>
    <source>
        <strain evidence="8 9">MCA 4186</strain>
    </source>
</reference>
<dbReference type="InterPro" id="IPR038763">
    <property type="entry name" value="DHH_sf"/>
</dbReference>
<dbReference type="InterPro" id="IPR004097">
    <property type="entry name" value="DHHA2"/>
</dbReference>
<dbReference type="RefSeq" id="XP_025600736.1">
    <property type="nucleotide sequence ID" value="XM_025743903.1"/>
</dbReference>
<name>A0A316ZFC4_9BASI</name>
<evidence type="ECO:0000256" key="2">
    <source>
        <dbReference type="ARBA" id="ARBA00022723"/>
    </source>
</evidence>
<dbReference type="STRING" id="58919.A0A316ZFC4"/>
<dbReference type="Gene3D" id="3.90.1640.10">
    <property type="entry name" value="inorganic pyrophosphatase (n-terminal core)"/>
    <property type="match status" value="1"/>
</dbReference>
<dbReference type="EMBL" id="KZ819285">
    <property type="protein sequence ID" value="PWO00458.1"/>
    <property type="molecule type" value="Genomic_DNA"/>
</dbReference>
<protein>
    <submittedName>
        <fullName evidence="8">DHH phosphoesterase</fullName>
    </submittedName>
</protein>
<sequence length="550" mass="57856">MAASTQGSAAPTSAAPESVTAYLARTKPLALQHLSAAKPESSLMLVMGNTAGDLDSAASAIGLAYLLTHFPSTHPLSLPAGTVIVPLLHSEPADASLRPENTMAFERASLSLSAPLHVSELPAAASSEAFASSRNTFFGLVDHASLAPQWASSASGGAEVKAIVDHHVDESAHSSAPLRVFKGPGSADPPIGSAASIVADLYREAFEAGKVPTELVDLLLSAILIDTDDVRPCPNGKAAPLDVSSYKLLAPLSSIASSSASGLSAPSDTSEIKATPDAVAAAAPAVTAFWQQLVTAKLDVSRLSSRDLLRRDWKEFSVPLPASGESVPAAQQQQVVQVGFASVPQGLSTWLDRIEVSLGTTPASPGVKQPPAGRTAAWESFWTSLESWMREKSLDFCVVGTSFRETRSAESRSGSEEEERAEERAAKEDKHKRETIIAAQPHTLSASRLDAIWPSITAILEKPRFETGAEDTLLLQPWRGARSDGASGKREKVQGLTLLRDSKSQDVGKDARGVRASGLRVTLWRQGNARASRKVVLPLVLGAVKKALGV</sequence>
<keyword evidence="9" id="KW-1185">Reference proteome</keyword>
<dbReference type="PANTHER" id="PTHR12112:SF39">
    <property type="entry name" value="EG:152A3.5 PROTEIN (FBGN0003116_PN PROTEIN)"/>
    <property type="match status" value="1"/>
</dbReference>
<keyword evidence="2" id="KW-0479">Metal-binding</keyword>
<dbReference type="AlphaFoldDB" id="A0A316ZFC4"/>
<dbReference type="GO" id="GO:0046872">
    <property type="term" value="F:metal ion binding"/>
    <property type="evidence" value="ECO:0007669"/>
    <property type="project" value="UniProtKB-KW"/>
</dbReference>
<dbReference type="OrthoDB" id="374045at2759"/>
<dbReference type="GeneID" id="37271447"/>
<dbReference type="InterPro" id="IPR038222">
    <property type="entry name" value="DHHA2_dom_sf"/>
</dbReference>
<evidence type="ECO:0000256" key="4">
    <source>
        <dbReference type="ARBA" id="ARBA00023211"/>
    </source>
</evidence>
<dbReference type="InterPro" id="IPR001667">
    <property type="entry name" value="DDH_dom"/>
</dbReference>
<accession>A0A316ZFC4</accession>
<dbReference type="GO" id="GO:0004309">
    <property type="term" value="F:exopolyphosphatase activity"/>
    <property type="evidence" value="ECO:0007669"/>
    <property type="project" value="TreeGrafter"/>
</dbReference>
<dbReference type="SUPFAM" id="SSF64182">
    <property type="entry name" value="DHH phosphoesterases"/>
    <property type="match status" value="1"/>
</dbReference>
<dbReference type="Gene3D" id="3.10.310.20">
    <property type="entry name" value="DHHA2 domain"/>
    <property type="match status" value="1"/>
</dbReference>
<keyword evidence="4" id="KW-0464">Manganese</keyword>
<evidence type="ECO:0000313" key="9">
    <source>
        <dbReference type="Proteomes" id="UP000245946"/>
    </source>
</evidence>
<dbReference type="Proteomes" id="UP000245946">
    <property type="component" value="Unassembled WGS sequence"/>
</dbReference>
<evidence type="ECO:0000256" key="5">
    <source>
        <dbReference type="SAM" id="MobiDB-lite"/>
    </source>
</evidence>
<evidence type="ECO:0000259" key="7">
    <source>
        <dbReference type="Pfam" id="PF02833"/>
    </source>
</evidence>
<dbReference type="GO" id="GO:0005737">
    <property type="term" value="C:cytoplasm"/>
    <property type="evidence" value="ECO:0007669"/>
    <property type="project" value="InterPro"/>
</dbReference>
<feature type="domain" description="DHHA2" evidence="7">
    <location>
        <begin position="292"/>
        <end position="541"/>
    </location>
</feature>
<comment type="cofactor">
    <cofactor evidence="1">
        <name>Mn(2+)</name>
        <dbReference type="ChEBI" id="CHEBI:29035"/>
    </cofactor>
</comment>
<evidence type="ECO:0000313" key="8">
    <source>
        <dbReference type="EMBL" id="PWO00458.1"/>
    </source>
</evidence>
<dbReference type="Pfam" id="PF01368">
    <property type="entry name" value="DHH"/>
    <property type="match status" value="1"/>
</dbReference>
<feature type="domain" description="DDH" evidence="6">
    <location>
        <begin position="45"/>
        <end position="223"/>
    </location>
</feature>